<reference evidence="1" key="1">
    <citation type="submission" date="2018-09" db="EMBL/GenBank/DDBJ databases">
        <authorList>
            <consortium name="PulseNet: The National Subtyping Network for Foodborne Disease Surveillance"/>
            <person name="Tarr C.L."/>
            <person name="Trees E."/>
            <person name="Katz L.S."/>
            <person name="Carleton-Romer H.A."/>
            <person name="Stroika S."/>
            <person name="Kucerova Z."/>
            <person name="Roache K.F."/>
            <person name="Sabol A.L."/>
            <person name="Besser J."/>
            <person name="Gerner-Smidt P."/>
        </authorList>
    </citation>
    <scope>NUCLEOTIDE SEQUENCE</scope>
    <source>
        <strain evidence="1">PNUSAS053063</strain>
    </source>
</reference>
<evidence type="ECO:0000313" key="1">
    <source>
        <dbReference type="EMBL" id="EBO8151128.1"/>
    </source>
</evidence>
<dbReference type="AlphaFoldDB" id="A0A5U1S2Q7"/>
<name>A0A5U1S2Q7_SALER</name>
<accession>A0A5U1S2Q7</accession>
<comment type="caution">
    <text evidence="1">The sequence shown here is derived from an EMBL/GenBank/DDBJ whole genome shotgun (WGS) entry which is preliminary data.</text>
</comment>
<organism evidence="1">
    <name type="scientific">Salmonella enterica</name>
    <name type="common">Salmonella choleraesuis</name>
    <dbReference type="NCBI Taxonomy" id="28901"/>
    <lineage>
        <taxon>Bacteria</taxon>
        <taxon>Pseudomonadati</taxon>
        <taxon>Pseudomonadota</taxon>
        <taxon>Gammaproteobacteria</taxon>
        <taxon>Enterobacterales</taxon>
        <taxon>Enterobacteriaceae</taxon>
        <taxon>Salmonella</taxon>
    </lineage>
</organism>
<gene>
    <name evidence="1" type="ORF">D3453_19845</name>
</gene>
<dbReference type="EMBL" id="AAGJSG010000013">
    <property type="protein sequence ID" value="EBO8151128.1"/>
    <property type="molecule type" value="Genomic_DNA"/>
</dbReference>
<sequence length="85" mass="9879">MDFRQRFSFTLSTELPIVICKHILLLDTLEVAKVLIRIFFTCRSGKFMSHAAGALFTRFSACSEGPFQFSYANEVFMTVQYYLLY</sequence>
<protein>
    <submittedName>
        <fullName evidence="1">Uncharacterized protein</fullName>
    </submittedName>
</protein>
<proteinExistence type="predicted"/>